<keyword evidence="8" id="KW-1185">Reference proteome</keyword>
<dbReference type="HOGENOM" id="CLU_061126_1_0_0"/>
<dbReference type="InterPro" id="IPR043461">
    <property type="entry name" value="LpxH-like"/>
</dbReference>
<name>Q7UYV7_RHOBA</name>
<dbReference type="STRING" id="243090.RB362"/>
<organism evidence="7 8">
    <name type="scientific">Rhodopirellula baltica (strain DSM 10527 / NCIMB 13988 / SH1)</name>
    <dbReference type="NCBI Taxonomy" id="243090"/>
    <lineage>
        <taxon>Bacteria</taxon>
        <taxon>Pseudomonadati</taxon>
        <taxon>Planctomycetota</taxon>
        <taxon>Planctomycetia</taxon>
        <taxon>Pirellulales</taxon>
        <taxon>Pirellulaceae</taxon>
        <taxon>Rhodopirellula</taxon>
    </lineage>
</organism>
<protein>
    <recommendedName>
        <fullName evidence="6">Calcineurin-like phosphoesterase domain-containing protein</fullName>
    </recommendedName>
</protein>
<dbReference type="InterPro" id="IPR004843">
    <property type="entry name" value="Calcineurin-like_PHP"/>
</dbReference>
<dbReference type="eggNOG" id="COG2908">
    <property type="taxonomic scope" value="Bacteria"/>
</dbReference>
<accession>Q7UYV7</accession>
<evidence type="ECO:0000313" key="7">
    <source>
        <dbReference type="EMBL" id="CAD71534.1"/>
    </source>
</evidence>
<dbReference type="GO" id="GO:0046872">
    <property type="term" value="F:metal ion binding"/>
    <property type="evidence" value="ECO:0007669"/>
    <property type="project" value="UniProtKB-KW"/>
</dbReference>
<feature type="domain" description="Calcineurin-like phosphoesterase" evidence="6">
    <location>
        <begin position="24"/>
        <end position="229"/>
    </location>
</feature>
<evidence type="ECO:0000256" key="4">
    <source>
        <dbReference type="ARBA" id="ARBA00023136"/>
    </source>
</evidence>
<dbReference type="Gene3D" id="3.60.21.10">
    <property type="match status" value="1"/>
</dbReference>
<keyword evidence="1" id="KW-1003">Cell membrane</keyword>
<dbReference type="PANTHER" id="PTHR34990:SF2">
    <property type="entry name" value="BLL8164 PROTEIN"/>
    <property type="match status" value="1"/>
</dbReference>
<dbReference type="Pfam" id="PF00149">
    <property type="entry name" value="Metallophos"/>
    <property type="match status" value="1"/>
</dbReference>
<dbReference type="CDD" id="cd07398">
    <property type="entry name" value="MPP_YbbF-LpxH"/>
    <property type="match status" value="1"/>
</dbReference>
<dbReference type="PATRIC" id="fig|243090.15.peg.180"/>
<dbReference type="EMBL" id="BX294133">
    <property type="protein sequence ID" value="CAD71534.1"/>
    <property type="molecule type" value="Genomic_DNA"/>
</dbReference>
<dbReference type="PANTHER" id="PTHR34990">
    <property type="entry name" value="UDP-2,3-DIACYLGLUCOSAMINE HYDROLASE-RELATED"/>
    <property type="match status" value="1"/>
</dbReference>
<evidence type="ECO:0000256" key="2">
    <source>
        <dbReference type="ARBA" id="ARBA00022519"/>
    </source>
</evidence>
<keyword evidence="4" id="KW-0472">Membrane</keyword>
<keyword evidence="3" id="KW-0479">Metal-binding</keyword>
<dbReference type="GO" id="GO:0016020">
    <property type="term" value="C:membrane"/>
    <property type="evidence" value="ECO:0007669"/>
    <property type="project" value="GOC"/>
</dbReference>
<dbReference type="GO" id="GO:0009245">
    <property type="term" value="P:lipid A biosynthetic process"/>
    <property type="evidence" value="ECO:0000318"/>
    <property type="project" value="GO_Central"/>
</dbReference>
<dbReference type="Proteomes" id="UP000001025">
    <property type="component" value="Chromosome"/>
</dbReference>
<sequence length="312" mass="35618">MFGRSHPFQAKDAGMQRLAPTSVRTLLVSDVHLGSKHSRADEFLAFLREFHPESLYLVGDFIDGWKINTGWHWSSVCDEIIAHLIGLARRGTKIHYVAGNHDAFLRNPAFRAGCLATLPRFEVGNEFVLQTLTGWKFLITHGDLFDRVESIAPWLSKGTTAFYDTCLSMNRWCYRTWQPSEGNPYGLCSVLKDRVKRWIRFVSDFESRILHHAKQRECDGVICGHIHTPDIVSSDSMWYCNTGDWVENCTGLVERHDGRLHLVRRYDEDLFLRLPTQEETLRRCFDASKTPSTDATELVSVNGEDSSCGYAA</sequence>
<evidence type="ECO:0000259" key="6">
    <source>
        <dbReference type="Pfam" id="PF00149"/>
    </source>
</evidence>
<gene>
    <name evidence="7" type="ordered locus">RB362</name>
</gene>
<evidence type="ECO:0000313" key="8">
    <source>
        <dbReference type="Proteomes" id="UP000001025"/>
    </source>
</evidence>
<reference evidence="7 8" key="1">
    <citation type="journal article" date="2003" name="Proc. Natl. Acad. Sci. U.S.A.">
        <title>Complete genome sequence of the marine planctomycete Pirellula sp. strain 1.</title>
        <authorList>
            <person name="Gloeckner F.O."/>
            <person name="Kube M."/>
            <person name="Bauer M."/>
            <person name="Teeling H."/>
            <person name="Lombardot T."/>
            <person name="Ludwig W."/>
            <person name="Gade D."/>
            <person name="Beck A."/>
            <person name="Borzym K."/>
            <person name="Heitmann K."/>
            <person name="Rabus R."/>
            <person name="Schlesner H."/>
            <person name="Amann R."/>
            <person name="Reinhardt R."/>
        </authorList>
    </citation>
    <scope>NUCLEOTIDE SEQUENCE [LARGE SCALE GENOMIC DNA]</scope>
    <source>
        <strain evidence="8">DSM 10527 / NCIMB 13988 / SH1</strain>
    </source>
</reference>
<evidence type="ECO:0000256" key="5">
    <source>
        <dbReference type="ARBA" id="ARBA00023211"/>
    </source>
</evidence>
<dbReference type="SUPFAM" id="SSF56300">
    <property type="entry name" value="Metallo-dependent phosphatases"/>
    <property type="match status" value="1"/>
</dbReference>
<dbReference type="EnsemblBacteria" id="CAD71534">
    <property type="protein sequence ID" value="CAD71534"/>
    <property type="gene ID" value="RB362"/>
</dbReference>
<dbReference type="GO" id="GO:0008758">
    <property type="term" value="F:UDP-2,3-diacylglucosamine hydrolase activity"/>
    <property type="evidence" value="ECO:0000318"/>
    <property type="project" value="GO_Central"/>
</dbReference>
<dbReference type="OrthoDB" id="9802481at2"/>
<keyword evidence="5" id="KW-0464">Manganese</keyword>
<dbReference type="InterPro" id="IPR029052">
    <property type="entry name" value="Metallo-depent_PP-like"/>
</dbReference>
<dbReference type="KEGG" id="rba:RB362"/>
<dbReference type="InParanoid" id="Q7UYV7"/>
<dbReference type="AlphaFoldDB" id="Q7UYV7"/>
<keyword evidence="2" id="KW-0997">Cell inner membrane</keyword>
<proteinExistence type="predicted"/>
<evidence type="ECO:0000256" key="1">
    <source>
        <dbReference type="ARBA" id="ARBA00022475"/>
    </source>
</evidence>
<dbReference type="FunCoup" id="Q7UYV7">
    <property type="interactions" value="93"/>
</dbReference>
<evidence type="ECO:0000256" key="3">
    <source>
        <dbReference type="ARBA" id="ARBA00022723"/>
    </source>
</evidence>